<name>A0A1H5G8E0_9ACTN</name>
<gene>
    <name evidence="1" type="ORF">SAMN04490357_6978</name>
</gene>
<protein>
    <submittedName>
        <fullName evidence="1">Uncharacterized protein</fullName>
    </submittedName>
</protein>
<dbReference type="AlphaFoldDB" id="A0A1H5G8E0"/>
<dbReference type="EMBL" id="FNTD01000004">
    <property type="protein sequence ID" value="SEE11905.1"/>
    <property type="molecule type" value="Genomic_DNA"/>
</dbReference>
<organism evidence="1 2">
    <name type="scientific">Streptomyces misionensis</name>
    <dbReference type="NCBI Taxonomy" id="67331"/>
    <lineage>
        <taxon>Bacteria</taxon>
        <taxon>Bacillati</taxon>
        <taxon>Actinomycetota</taxon>
        <taxon>Actinomycetes</taxon>
        <taxon>Kitasatosporales</taxon>
        <taxon>Streptomycetaceae</taxon>
        <taxon>Streptomyces</taxon>
    </lineage>
</organism>
<proteinExistence type="predicted"/>
<accession>A0A1H5G8E0</accession>
<evidence type="ECO:0000313" key="1">
    <source>
        <dbReference type="EMBL" id="SEE11905.1"/>
    </source>
</evidence>
<sequence>MRPDSAPDFVGYLSTVSAYLQLPPSKRQQGYDAITEVLPESGVVAQRRAIAVHDTGGSSMVSTPSASVALGFADGVTRFCSARVFFA</sequence>
<evidence type="ECO:0000313" key="2">
    <source>
        <dbReference type="Proteomes" id="UP000182375"/>
    </source>
</evidence>
<reference evidence="1 2" key="1">
    <citation type="submission" date="2016-10" db="EMBL/GenBank/DDBJ databases">
        <authorList>
            <person name="de Groot N.N."/>
        </authorList>
    </citation>
    <scope>NUCLEOTIDE SEQUENCE [LARGE SCALE GENOMIC DNA]</scope>
    <source>
        <strain evidence="1 2">DSM 40306</strain>
    </source>
</reference>
<dbReference type="Proteomes" id="UP000182375">
    <property type="component" value="Unassembled WGS sequence"/>
</dbReference>